<sequence>MYENDPYGWYLEENSKTEWLDDISQETIDSEIYNRSLEPEKLPTLPPIIDSVDENLKRDRSQETDRSASTGKAYFNACTEVPCDSNGSKRQRT</sequence>
<keyword evidence="3" id="KW-1185">Reference proteome</keyword>
<evidence type="ECO:0000313" key="2">
    <source>
        <dbReference type="EMBL" id="CDO95484.1"/>
    </source>
</evidence>
<gene>
    <name evidence="2" type="ORF">KLDO_g3721B</name>
</gene>
<dbReference type="AlphaFoldDB" id="A0A0A8L971"/>
<feature type="region of interest" description="Disordered" evidence="1">
    <location>
        <begin position="39"/>
        <end position="72"/>
    </location>
</feature>
<accession>A0A0A8L971</accession>
<feature type="compositionally biased region" description="Basic and acidic residues" evidence="1">
    <location>
        <begin position="54"/>
        <end position="66"/>
    </location>
</feature>
<dbReference type="Proteomes" id="UP000031516">
    <property type="component" value="Unassembled WGS sequence"/>
</dbReference>
<dbReference type="InterPro" id="IPR033775">
    <property type="entry name" value="DUF5137"/>
</dbReference>
<dbReference type="OrthoDB" id="10390748at2759"/>
<dbReference type="Pfam" id="PF17220">
    <property type="entry name" value="DUF5137"/>
    <property type="match status" value="1"/>
</dbReference>
<comment type="caution">
    <text evidence="2">The sequence shown here is derived from an EMBL/GenBank/DDBJ whole genome shotgun (WGS) entry which is preliminary data.</text>
</comment>
<organism evidence="2 3">
    <name type="scientific">Kluyveromyces dobzhanskii CBS 2104</name>
    <dbReference type="NCBI Taxonomy" id="1427455"/>
    <lineage>
        <taxon>Eukaryota</taxon>
        <taxon>Fungi</taxon>
        <taxon>Dikarya</taxon>
        <taxon>Ascomycota</taxon>
        <taxon>Saccharomycotina</taxon>
        <taxon>Saccharomycetes</taxon>
        <taxon>Saccharomycetales</taxon>
        <taxon>Saccharomycetaceae</taxon>
        <taxon>Kluyveromyces</taxon>
    </lineage>
</organism>
<evidence type="ECO:0000313" key="3">
    <source>
        <dbReference type="Proteomes" id="UP000031516"/>
    </source>
</evidence>
<reference evidence="2 3" key="1">
    <citation type="submission" date="2014-03" db="EMBL/GenBank/DDBJ databases">
        <title>The genome of Kluyveromyces dobzhanskii.</title>
        <authorList>
            <person name="Nystedt B."/>
            <person name="Astrom S."/>
        </authorList>
    </citation>
    <scope>NUCLEOTIDE SEQUENCE [LARGE SCALE GENOMIC DNA]</scope>
    <source>
        <strain evidence="2 3">CBS 2104</strain>
    </source>
</reference>
<evidence type="ECO:0000256" key="1">
    <source>
        <dbReference type="SAM" id="MobiDB-lite"/>
    </source>
</evidence>
<name>A0A0A8L971_9SACH</name>
<protein>
    <submittedName>
        <fullName evidence="2">WGS project CCBQ000000000 data, contig 00015</fullName>
    </submittedName>
</protein>
<dbReference type="EMBL" id="CCBQ010000045">
    <property type="protein sequence ID" value="CDO95484.1"/>
    <property type="molecule type" value="Genomic_DNA"/>
</dbReference>
<proteinExistence type="predicted"/>